<name>W8B804_CERCA</name>
<keyword evidence="2" id="KW-0646">Protease inhibitor</keyword>
<organism evidence="6">
    <name type="scientific">Ceratitis capitata</name>
    <name type="common">Mediterranean fruit fly</name>
    <name type="synonym">Tephritis capitata</name>
    <dbReference type="NCBI Taxonomy" id="7213"/>
    <lineage>
        <taxon>Eukaryota</taxon>
        <taxon>Metazoa</taxon>
        <taxon>Ecdysozoa</taxon>
        <taxon>Arthropoda</taxon>
        <taxon>Hexapoda</taxon>
        <taxon>Insecta</taxon>
        <taxon>Pterygota</taxon>
        <taxon>Neoptera</taxon>
        <taxon>Endopterygota</taxon>
        <taxon>Diptera</taxon>
        <taxon>Brachycera</taxon>
        <taxon>Muscomorpha</taxon>
        <taxon>Tephritoidea</taxon>
        <taxon>Tephritidae</taxon>
        <taxon>Ceratitis</taxon>
        <taxon>Ceratitis</taxon>
    </lineage>
</organism>
<sequence length="416" mass="45860">MASQSSPTNGNGNASTTNVVASQFSNELLRCLVQTHSTDNVIVSPLQLEALLTLLYLGSDGSTAEELQRVLQLARYASNAKMANHFATELQLSTDPAADTHMQLCSELLLPAVLEISDEFRKIAQKYFHTTTVQRDLCSIAKLRAQLDEDLTKATADGYAWRISDALLSTVTALEASTAIALAAVHFQNKWFLPFSAYRTGLYDFQLSADEAPVANGDSQPLATAGPASVAVPMLFDDDMFVKFAELRELDARAIELPYEHDDELAMLVVLPNRRDGLAALEQQLHALDLNVLVERMQMESVQVLLPKFKIDFECSLRRTLEQLGLTTIFSKAANFKNMLSANSTSSLTFSDILHKVCIEVNESGTEGASSVAAYKPIVISNSIDSRKKFFRADHPFYFAIRSPEATYFVGHVTKF</sequence>
<proteinExistence type="evidence at transcript level"/>
<dbReference type="AlphaFoldDB" id="W8B804"/>
<dbReference type="InterPro" id="IPR042178">
    <property type="entry name" value="Serpin_sf_1"/>
</dbReference>
<dbReference type="GO" id="GO:0005615">
    <property type="term" value="C:extracellular space"/>
    <property type="evidence" value="ECO:0007669"/>
    <property type="project" value="InterPro"/>
</dbReference>
<dbReference type="Gene3D" id="3.30.497.10">
    <property type="entry name" value="Antithrombin, subunit I, domain 2"/>
    <property type="match status" value="1"/>
</dbReference>
<dbReference type="InterPro" id="IPR000215">
    <property type="entry name" value="Serpin_fam"/>
</dbReference>
<dbReference type="InterPro" id="IPR042185">
    <property type="entry name" value="Serpin_sf_2"/>
</dbReference>
<dbReference type="Pfam" id="PF00079">
    <property type="entry name" value="Serpin"/>
    <property type="match status" value="1"/>
</dbReference>
<dbReference type="GO" id="GO:0004867">
    <property type="term" value="F:serine-type endopeptidase inhibitor activity"/>
    <property type="evidence" value="ECO:0007669"/>
    <property type="project" value="UniProtKB-KW"/>
</dbReference>
<keyword evidence="3" id="KW-0722">Serine protease inhibitor</keyword>
<evidence type="ECO:0000259" key="5">
    <source>
        <dbReference type="SMART" id="SM00093"/>
    </source>
</evidence>
<dbReference type="PANTHER" id="PTHR11461:SF211">
    <property type="entry name" value="GH10112P-RELATED"/>
    <property type="match status" value="1"/>
</dbReference>
<dbReference type="OrthoDB" id="671595at2759"/>
<accession>W8B804</accession>
<dbReference type="PANTHER" id="PTHR11461">
    <property type="entry name" value="SERINE PROTEASE INHIBITOR, SERPIN"/>
    <property type="match status" value="1"/>
</dbReference>
<gene>
    <name evidence="6" type="primary">OVALY</name>
</gene>
<evidence type="ECO:0000256" key="4">
    <source>
        <dbReference type="RuleBase" id="RU000411"/>
    </source>
</evidence>
<dbReference type="InterPro" id="IPR023795">
    <property type="entry name" value="Serpin_CS"/>
</dbReference>
<dbReference type="SMART" id="SM00093">
    <property type="entry name" value="SERPIN"/>
    <property type="match status" value="1"/>
</dbReference>
<evidence type="ECO:0000256" key="1">
    <source>
        <dbReference type="ARBA" id="ARBA00009500"/>
    </source>
</evidence>
<protein>
    <submittedName>
        <fullName evidence="6">Ovalbumin-related protein Y</fullName>
    </submittedName>
</protein>
<feature type="domain" description="Serpin" evidence="5">
    <location>
        <begin position="26"/>
        <end position="416"/>
    </location>
</feature>
<evidence type="ECO:0000256" key="3">
    <source>
        <dbReference type="ARBA" id="ARBA00022900"/>
    </source>
</evidence>
<dbReference type="EMBL" id="GAMC01009209">
    <property type="protein sequence ID" value="JAB97346.1"/>
    <property type="molecule type" value="mRNA"/>
</dbReference>
<dbReference type="EMBL" id="GAMC01009210">
    <property type="protein sequence ID" value="JAB97345.1"/>
    <property type="molecule type" value="mRNA"/>
</dbReference>
<reference evidence="6" key="2">
    <citation type="journal article" date="2014" name="BMC Genomics">
        <title>A genomic perspective to assessing quality of mass-reared SIT flies used in Mediterranean fruit fly (Ceratitis capitata) eradication in California.</title>
        <authorList>
            <person name="Calla B."/>
            <person name="Hall B."/>
            <person name="Hou S."/>
            <person name="Geib S.M."/>
        </authorList>
    </citation>
    <scope>NUCLEOTIDE SEQUENCE</scope>
</reference>
<dbReference type="InterPro" id="IPR036186">
    <property type="entry name" value="Serpin_sf"/>
</dbReference>
<dbReference type="PROSITE" id="PS00284">
    <property type="entry name" value="SERPIN"/>
    <property type="match status" value="1"/>
</dbReference>
<dbReference type="CDD" id="cd19954">
    <property type="entry name" value="serpin42Dd-like_insects"/>
    <property type="match status" value="1"/>
</dbReference>
<reference evidence="6" key="1">
    <citation type="submission" date="2013-07" db="EMBL/GenBank/DDBJ databases">
        <authorList>
            <person name="Geib S."/>
        </authorList>
    </citation>
    <scope>NUCLEOTIDE SEQUENCE</scope>
</reference>
<dbReference type="SUPFAM" id="SSF56574">
    <property type="entry name" value="Serpins"/>
    <property type="match status" value="1"/>
</dbReference>
<dbReference type="Gene3D" id="2.30.39.10">
    <property type="entry name" value="Alpha-1-antitrypsin, domain 1"/>
    <property type="match status" value="1"/>
</dbReference>
<comment type="similarity">
    <text evidence="1 4">Belongs to the serpin family.</text>
</comment>
<evidence type="ECO:0000313" key="6">
    <source>
        <dbReference type="EMBL" id="JAB97345.1"/>
    </source>
</evidence>
<evidence type="ECO:0000256" key="2">
    <source>
        <dbReference type="ARBA" id="ARBA00022690"/>
    </source>
</evidence>
<dbReference type="InterPro" id="IPR023796">
    <property type="entry name" value="Serpin_dom"/>
</dbReference>